<sequence length="242" mass="26607">MELRMKLGEGADELVVYDTEELYGERGRFRVLQFSKTAVQGALDLDDPQRVVFEYTRAMLHLLTHNRQPSERVFMIGHGIGTIAAQLPETRVTTAELDPRVLEVSREWFGYDQDNVRIGDGRELLANEPEQSLDGVLLDAFDARGTPAHLLSRDFMRLARAKLAEGGLLIANLAGRGRRDRPAAAAYAAMAAQFAHAQAYVLPAAGRGDIVNLVLAASDRPIHCQGRAMAGFVPFAPEVIDP</sequence>
<protein>
    <submittedName>
        <fullName evidence="2">Fused MFS/spermidine synthase</fullName>
    </submittedName>
</protein>
<dbReference type="RefSeq" id="WP_190915864.1">
    <property type="nucleotide sequence ID" value="NZ_JACXIZ010000012.1"/>
</dbReference>
<dbReference type="InterPro" id="IPR029063">
    <property type="entry name" value="SAM-dependent_MTases_sf"/>
</dbReference>
<evidence type="ECO:0000256" key="1">
    <source>
        <dbReference type="ARBA" id="ARBA00023115"/>
    </source>
</evidence>
<dbReference type="NCBIfam" id="NF037959">
    <property type="entry name" value="MFS_SpdSyn"/>
    <property type="match status" value="1"/>
</dbReference>
<gene>
    <name evidence="2" type="ORF">IDH44_06485</name>
</gene>
<dbReference type="EMBL" id="JACXIZ010000012">
    <property type="protein sequence ID" value="MBD2844833.1"/>
    <property type="molecule type" value="Genomic_DNA"/>
</dbReference>
<dbReference type="GO" id="GO:0006596">
    <property type="term" value="P:polyamine biosynthetic process"/>
    <property type="evidence" value="ECO:0007669"/>
    <property type="project" value="UniProtKB-KW"/>
</dbReference>
<dbReference type="Gene3D" id="3.40.50.150">
    <property type="entry name" value="Vaccinia Virus protein VP39"/>
    <property type="match status" value="1"/>
</dbReference>
<comment type="caution">
    <text evidence="2">The sequence shown here is derived from an EMBL/GenBank/DDBJ whole genome shotgun (WGS) entry which is preliminary data.</text>
</comment>
<proteinExistence type="predicted"/>
<keyword evidence="3" id="KW-1185">Reference proteome</keyword>
<accession>A0A927GQX5</accession>
<reference evidence="2" key="1">
    <citation type="submission" date="2020-09" db="EMBL/GenBank/DDBJ databases">
        <title>A novel bacterium of genus Paenibacillus, isolated from South China Sea.</title>
        <authorList>
            <person name="Huang H."/>
            <person name="Mo K."/>
            <person name="Hu Y."/>
        </authorList>
    </citation>
    <scope>NUCLEOTIDE SEQUENCE</scope>
    <source>
        <strain evidence="2">IB182496</strain>
    </source>
</reference>
<evidence type="ECO:0000313" key="2">
    <source>
        <dbReference type="EMBL" id="MBD2844833.1"/>
    </source>
</evidence>
<evidence type="ECO:0000313" key="3">
    <source>
        <dbReference type="Proteomes" id="UP000621560"/>
    </source>
</evidence>
<dbReference type="Pfam" id="PF01564">
    <property type="entry name" value="Spermine_synth"/>
    <property type="match status" value="1"/>
</dbReference>
<organism evidence="2 3">
    <name type="scientific">Paenibacillus sabuli</name>
    <dbReference type="NCBI Taxonomy" id="2772509"/>
    <lineage>
        <taxon>Bacteria</taxon>
        <taxon>Bacillati</taxon>
        <taxon>Bacillota</taxon>
        <taxon>Bacilli</taxon>
        <taxon>Bacillales</taxon>
        <taxon>Paenibacillaceae</taxon>
        <taxon>Paenibacillus</taxon>
    </lineage>
</organism>
<dbReference type="PANTHER" id="PTHR43317">
    <property type="entry name" value="THERMOSPERMINE SYNTHASE ACAULIS5"/>
    <property type="match status" value="1"/>
</dbReference>
<dbReference type="Proteomes" id="UP000621560">
    <property type="component" value="Unassembled WGS sequence"/>
</dbReference>
<dbReference type="PANTHER" id="PTHR43317:SF1">
    <property type="entry name" value="THERMOSPERMINE SYNTHASE ACAULIS5"/>
    <property type="match status" value="1"/>
</dbReference>
<name>A0A927GQX5_9BACL</name>
<dbReference type="AlphaFoldDB" id="A0A927GQX5"/>
<keyword evidence="1" id="KW-0620">Polyamine biosynthesis</keyword>
<dbReference type="SUPFAM" id="SSF53335">
    <property type="entry name" value="S-adenosyl-L-methionine-dependent methyltransferases"/>
    <property type="match status" value="1"/>
</dbReference>
<dbReference type="CDD" id="cd02440">
    <property type="entry name" value="AdoMet_MTases"/>
    <property type="match status" value="1"/>
</dbReference>